<feature type="signal peptide" evidence="2">
    <location>
        <begin position="1"/>
        <end position="19"/>
    </location>
</feature>
<evidence type="ECO:0000313" key="3">
    <source>
        <dbReference type="EMBL" id="TXB69723.1"/>
    </source>
</evidence>
<evidence type="ECO:0000256" key="2">
    <source>
        <dbReference type="SAM" id="SignalP"/>
    </source>
</evidence>
<dbReference type="EMBL" id="VOPL01000002">
    <property type="protein sequence ID" value="TXB69723.1"/>
    <property type="molecule type" value="Genomic_DNA"/>
</dbReference>
<feature type="chain" id="PRO_5023102111" description="PepSY domain-containing protein" evidence="2">
    <location>
        <begin position="20"/>
        <end position="129"/>
    </location>
</feature>
<gene>
    <name evidence="3" type="ORF">FQV27_06270</name>
</gene>
<evidence type="ECO:0000313" key="4">
    <source>
        <dbReference type="Proteomes" id="UP000321562"/>
    </source>
</evidence>
<feature type="compositionally biased region" description="Low complexity" evidence="1">
    <location>
        <begin position="84"/>
        <end position="118"/>
    </location>
</feature>
<evidence type="ECO:0008006" key="5">
    <source>
        <dbReference type="Google" id="ProtNLM"/>
    </source>
</evidence>
<name>A0A5C6S5L6_9RHOB</name>
<dbReference type="Proteomes" id="UP000321562">
    <property type="component" value="Unassembled WGS sequence"/>
</dbReference>
<proteinExistence type="predicted"/>
<sequence>MRPRLAGMMFCALATAAQADVPIERVRAQFAAQGYENIQIVQDNGTFRVTATRGRLMIESAIDIKTGDVISERMRQITDEPEAEPSAGEGAETAETAETPVKSAASAASGAETTAESAPEVTGDNEKPR</sequence>
<keyword evidence="4" id="KW-1185">Reference proteome</keyword>
<feature type="region of interest" description="Disordered" evidence="1">
    <location>
        <begin position="74"/>
        <end position="129"/>
    </location>
</feature>
<accession>A0A5C6S5L6</accession>
<dbReference type="RefSeq" id="WP_147097013.1">
    <property type="nucleotide sequence ID" value="NZ_JBHUFH010000001.1"/>
</dbReference>
<dbReference type="OrthoDB" id="9972135at2"/>
<keyword evidence="2" id="KW-0732">Signal</keyword>
<dbReference type="AlphaFoldDB" id="A0A5C6S5L6"/>
<protein>
    <recommendedName>
        <fullName evidence="5">PepSY domain-containing protein</fullName>
    </recommendedName>
</protein>
<evidence type="ECO:0000256" key="1">
    <source>
        <dbReference type="SAM" id="MobiDB-lite"/>
    </source>
</evidence>
<organism evidence="3 4">
    <name type="scientific">Paracoccus aurantiacus</name>
    <dbReference type="NCBI Taxonomy" id="2599412"/>
    <lineage>
        <taxon>Bacteria</taxon>
        <taxon>Pseudomonadati</taxon>
        <taxon>Pseudomonadota</taxon>
        <taxon>Alphaproteobacteria</taxon>
        <taxon>Rhodobacterales</taxon>
        <taxon>Paracoccaceae</taxon>
        <taxon>Paracoccus</taxon>
    </lineage>
</organism>
<reference evidence="3 4" key="1">
    <citation type="submission" date="2019-08" db="EMBL/GenBank/DDBJ databases">
        <authorList>
            <person name="Ye J."/>
        </authorList>
    </citation>
    <scope>NUCLEOTIDE SEQUENCE [LARGE SCALE GENOMIC DNA]</scope>
    <source>
        <strain evidence="3 4">TK008</strain>
    </source>
</reference>
<comment type="caution">
    <text evidence="3">The sequence shown here is derived from an EMBL/GenBank/DDBJ whole genome shotgun (WGS) entry which is preliminary data.</text>
</comment>